<comment type="caution">
    <text evidence="2">The sequence shown here is derived from an EMBL/GenBank/DDBJ whole genome shotgun (WGS) entry which is preliminary data.</text>
</comment>
<evidence type="ECO:0000313" key="2">
    <source>
        <dbReference type="EMBL" id="DAD20136.1"/>
    </source>
</evidence>
<evidence type="ECO:0000313" key="3">
    <source>
        <dbReference type="Proteomes" id="UP000607653"/>
    </source>
</evidence>
<dbReference type="SUPFAM" id="SSF47616">
    <property type="entry name" value="GST C-terminal domain-like"/>
    <property type="match status" value="1"/>
</dbReference>
<dbReference type="InterPro" id="IPR004046">
    <property type="entry name" value="GST_C"/>
</dbReference>
<accession>A0A822XMG1</accession>
<dbReference type="EMBL" id="DUZY01000001">
    <property type="protein sequence ID" value="DAD20136.1"/>
    <property type="molecule type" value="Genomic_DNA"/>
</dbReference>
<gene>
    <name evidence="2" type="ORF">HUJ06_021599</name>
</gene>
<dbReference type="Proteomes" id="UP000607653">
    <property type="component" value="Unassembled WGS sequence"/>
</dbReference>
<organism evidence="2 3">
    <name type="scientific">Nelumbo nucifera</name>
    <name type="common">Sacred lotus</name>
    <dbReference type="NCBI Taxonomy" id="4432"/>
    <lineage>
        <taxon>Eukaryota</taxon>
        <taxon>Viridiplantae</taxon>
        <taxon>Streptophyta</taxon>
        <taxon>Embryophyta</taxon>
        <taxon>Tracheophyta</taxon>
        <taxon>Spermatophyta</taxon>
        <taxon>Magnoliopsida</taxon>
        <taxon>Proteales</taxon>
        <taxon>Nelumbonaceae</taxon>
        <taxon>Nelumbo</taxon>
    </lineage>
</organism>
<protein>
    <recommendedName>
        <fullName evidence="1">Glutathione S-transferase C-terminal domain-containing protein</fullName>
    </recommendedName>
</protein>
<dbReference type="AlphaFoldDB" id="A0A822XMG1"/>
<feature type="domain" description="Glutathione S-transferase C-terminal" evidence="1">
    <location>
        <begin position="15"/>
        <end position="54"/>
    </location>
</feature>
<dbReference type="Pfam" id="PF00043">
    <property type="entry name" value="GST_C"/>
    <property type="match status" value="1"/>
</dbReference>
<name>A0A822XMG1_NELNU</name>
<proteinExistence type="predicted"/>
<evidence type="ECO:0000259" key="1">
    <source>
        <dbReference type="Pfam" id="PF00043"/>
    </source>
</evidence>
<sequence>MYGMCIKGFFFSSGEEQEEGKKQVLEMLRSIGEHGLGEKKFFGGDTIGLADLAIGGVAC</sequence>
<keyword evidence="3" id="KW-1185">Reference proteome</keyword>
<dbReference type="Gene3D" id="1.20.1050.10">
    <property type="match status" value="1"/>
</dbReference>
<reference evidence="2 3" key="1">
    <citation type="journal article" date="2020" name="Mol. Biol. Evol.">
        <title>Distinct Expression and Methylation Patterns for Genes with Different Fates following a Single Whole-Genome Duplication in Flowering Plants.</title>
        <authorList>
            <person name="Shi T."/>
            <person name="Rahmani R.S."/>
            <person name="Gugger P.F."/>
            <person name="Wang M."/>
            <person name="Li H."/>
            <person name="Zhang Y."/>
            <person name="Li Z."/>
            <person name="Wang Q."/>
            <person name="Van de Peer Y."/>
            <person name="Marchal K."/>
            <person name="Chen J."/>
        </authorList>
    </citation>
    <scope>NUCLEOTIDE SEQUENCE [LARGE SCALE GENOMIC DNA]</scope>
    <source>
        <tissue evidence="2">Leaf</tissue>
    </source>
</reference>
<dbReference type="InterPro" id="IPR036282">
    <property type="entry name" value="Glutathione-S-Trfase_C_sf"/>
</dbReference>